<dbReference type="RefSeq" id="WP_126108986.1">
    <property type="nucleotide sequence ID" value="NZ_CP034465.1"/>
</dbReference>
<dbReference type="OrthoDB" id="4933449at2"/>
<proteinExistence type="predicted"/>
<name>A0A3S9H978_9LACT</name>
<dbReference type="InterPro" id="IPR021530">
    <property type="entry name" value="AllH-like"/>
</dbReference>
<gene>
    <name evidence="1" type="ORF">EJN90_04050</name>
</gene>
<dbReference type="KEGG" id="jeh:EJN90_04050"/>
<dbReference type="Pfam" id="PF11392">
    <property type="entry name" value="AllH"/>
    <property type="match status" value="1"/>
</dbReference>
<dbReference type="AlphaFoldDB" id="A0A3S9H978"/>
<dbReference type="Proteomes" id="UP000273326">
    <property type="component" value="Chromosome"/>
</dbReference>
<sequence length="280" mass="32422">MITNVSHGIKSNFLSHVLSEDGFGYVHSIFTNSFNVLFKDQLIHFSETGKELSSFGIGIPSNQWKKLLTSIKVEDRVKSRQNNWMIYARQITWKLELDKFNEIDCKIPKIDEINPKLIYNLKNNFQSLGIDEKTELVANERDQLFIEEFLDANWENHEFFQQFVAHFLGRGIGLTPSGDDMLMGMIMMSNSFSMPMEWSSFILTQLERTQTTKVSDAYYKALLSGYISTQFVSLLQIIKDKKMTDWNEAISRIADYGHTSGWDTLFGIFLFLQKLEKSLS</sequence>
<dbReference type="EMBL" id="CP034465">
    <property type="protein sequence ID" value="AZP03908.1"/>
    <property type="molecule type" value="Genomic_DNA"/>
</dbReference>
<keyword evidence="2" id="KW-1185">Reference proteome</keyword>
<evidence type="ECO:0000313" key="2">
    <source>
        <dbReference type="Proteomes" id="UP000273326"/>
    </source>
</evidence>
<accession>A0A3S9H978</accession>
<evidence type="ECO:0000313" key="1">
    <source>
        <dbReference type="EMBL" id="AZP03908.1"/>
    </source>
</evidence>
<protein>
    <submittedName>
        <fullName evidence="1">DUF2877 domain-containing protein</fullName>
    </submittedName>
</protein>
<organism evidence="1 2">
    <name type="scientific">Jeotgalibaca ciconiae</name>
    <dbReference type="NCBI Taxonomy" id="2496265"/>
    <lineage>
        <taxon>Bacteria</taxon>
        <taxon>Bacillati</taxon>
        <taxon>Bacillota</taxon>
        <taxon>Bacilli</taxon>
        <taxon>Lactobacillales</taxon>
        <taxon>Carnobacteriaceae</taxon>
        <taxon>Jeotgalibaca</taxon>
    </lineage>
</organism>
<reference evidence="2" key="1">
    <citation type="submission" date="2018-12" db="EMBL/GenBank/DDBJ databases">
        <title>Complete genome sequencing of Jeotgalibaca sp. H21T32.</title>
        <authorList>
            <person name="Bae J.-W."/>
            <person name="Lee S.-Y."/>
        </authorList>
    </citation>
    <scope>NUCLEOTIDE SEQUENCE [LARGE SCALE GENOMIC DNA]</scope>
    <source>
        <strain evidence="2">H21T32</strain>
    </source>
</reference>